<accession>A0ABR0K984</accession>
<gene>
    <name evidence="2" type="ORF">LTR24_005474</name>
</gene>
<evidence type="ECO:0000313" key="2">
    <source>
        <dbReference type="EMBL" id="KAK5092132.1"/>
    </source>
</evidence>
<evidence type="ECO:0000313" key="3">
    <source>
        <dbReference type="Proteomes" id="UP001345013"/>
    </source>
</evidence>
<protein>
    <submittedName>
        <fullName evidence="2">Uncharacterized protein</fullName>
    </submittedName>
</protein>
<feature type="region of interest" description="Disordered" evidence="1">
    <location>
        <begin position="1"/>
        <end position="29"/>
    </location>
</feature>
<keyword evidence="3" id="KW-1185">Reference proteome</keyword>
<reference evidence="2 3" key="1">
    <citation type="submission" date="2023-08" db="EMBL/GenBank/DDBJ databases">
        <title>Black Yeasts Isolated from many extreme environments.</title>
        <authorList>
            <person name="Coleine C."/>
            <person name="Stajich J.E."/>
            <person name="Selbmann L."/>
        </authorList>
    </citation>
    <scope>NUCLEOTIDE SEQUENCE [LARGE SCALE GENOMIC DNA]</scope>
    <source>
        <strain evidence="2 3">CCFEE 5885</strain>
    </source>
</reference>
<dbReference type="Proteomes" id="UP001345013">
    <property type="component" value="Unassembled WGS sequence"/>
</dbReference>
<feature type="compositionally biased region" description="Polar residues" evidence="1">
    <location>
        <begin position="105"/>
        <end position="114"/>
    </location>
</feature>
<name>A0ABR0K984_9EURO</name>
<sequence length="122" mass="12922">MATPQTPNRGGSQNPMPTPTTATPTRERTINKVRQTLAATPTHLRASVVHLTHKALKATAEECGVPADVFDDPNANTTNQGGEASRAQIDEAVRAVRGPAGANPINDNPYNSTETKARARRG</sequence>
<dbReference type="EMBL" id="JAVRRG010000063">
    <property type="protein sequence ID" value="KAK5092132.1"/>
    <property type="molecule type" value="Genomic_DNA"/>
</dbReference>
<evidence type="ECO:0000256" key="1">
    <source>
        <dbReference type="SAM" id="MobiDB-lite"/>
    </source>
</evidence>
<comment type="caution">
    <text evidence="2">The sequence shown here is derived from an EMBL/GenBank/DDBJ whole genome shotgun (WGS) entry which is preliminary data.</text>
</comment>
<organism evidence="2 3">
    <name type="scientific">Lithohypha guttulata</name>
    <dbReference type="NCBI Taxonomy" id="1690604"/>
    <lineage>
        <taxon>Eukaryota</taxon>
        <taxon>Fungi</taxon>
        <taxon>Dikarya</taxon>
        <taxon>Ascomycota</taxon>
        <taxon>Pezizomycotina</taxon>
        <taxon>Eurotiomycetes</taxon>
        <taxon>Chaetothyriomycetidae</taxon>
        <taxon>Chaetothyriales</taxon>
        <taxon>Trichomeriaceae</taxon>
        <taxon>Lithohypha</taxon>
    </lineage>
</organism>
<proteinExistence type="predicted"/>
<feature type="region of interest" description="Disordered" evidence="1">
    <location>
        <begin position="97"/>
        <end position="122"/>
    </location>
</feature>
<feature type="compositionally biased region" description="Polar residues" evidence="1">
    <location>
        <begin position="1"/>
        <end position="14"/>
    </location>
</feature>